<evidence type="ECO:0000313" key="4">
    <source>
        <dbReference type="RefSeq" id="XP_016750860.1"/>
    </source>
</evidence>
<accession>A0A1U8PI65</accession>
<evidence type="ECO:0000313" key="3">
    <source>
        <dbReference type="Proteomes" id="UP000818029"/>
    </source>
</evidence>
<evidence type="ECO:0000256" key="1">
    <source>
        <dbReference type="SAM" id="Coils"/>
    </source>
</evidence>
<dbReference type="SMR" id="A0A1U8PI65"/>
<dbReference type="PANTHER" id="PTHR48200">
    <property type="entry name" value="PROTEIN, PUTATIVE-RELATED"/>
    <property type="match status" value="1"/>
</dbReference>
<dbReference type="Proteomes" id="UP000818029">
    <property type="component" value="Chromosome A11"/>
</dbReference>
<reference evidence="4" key="2">
    <citation type="submission" date="2025-08" db="UniProtKB">
        <authorList>
            <consortium name="RefSeq"/>
        </authorList>
    </citation>
    <scope>IDENTIFICATION</scope>
</reference>
<dbReference type="KEGG" id="ghi:107959333"/>
<dbReference type="GeneID" id="107959333"/>
<protein>
    <recommendedName>
        <fullName evidence="2">DUF7745 domain-containing protein</fullName>
    </recommendedName>
</protein>
<proteinExistence type="predicted"/>
<reference evidence="3" key="1">
    <citation type="journal article" date="2020" name="Nat. Genet.">
        <title>Genomic diversifications of five Gossypium allopolyploid species and their impact on cotton improvement.</title>
        <authorList>
            <person name="Chen Z.J."/>
            <person name="Sreedasyam A."/>
            <person name="Ando A."/>
            <person name="Song Q."/>
            <person name="De Santiago L.M."/>
            <person name="Hulse-Kemp A.M."/>
            <person name="Ding M."/>
            <person name="Ye W."/>
            <person name="Kirkbride R.C."/>
            <person name="Jenkins J."/>
            <person name="Plott C."/>
            <person name="Lovell J."/>
            <person name="Lin Y.M."/>
            <person name="Vaughn R."/>
            <person name="Liu B."/>
            <person name="Simpson S."/>
            <person name="Scheffler B.E."/>
            <person name="Wen L."/>
            <person name="Saski C.A."/>
            <person name="Grover C.E."/>
            <person name="Hu G."/>
            <person name="Conover J.L."/>
            <person name="Carlson J.W."/>
            <person name="Shu S."/>
            <person name="Boston L.B."/>
            <person name="Williams M."/>
            <person name="Peterson D.G."/>
            <person name="McGee K."/>
            <person name="Jones D.C."/>
            <person name="Wendel J.F."/>
            <person name="Stelly D.M."/>
            <person name="Grimwood J."/>
            <person name="Schmutz J."/>
        </authorList>
    </citation>
    <scope>NUCLEOTIDE SEQUENCE [LARGE SCALE GENOMIC DNA]</scope>
    <source>
        <strain evidence="3">cv. TM-1</strain>
    </source>
</reference>
<feature type="coiled-coil region" evidence="1">
    <location>
        <begin position="335"/>
        <end position="397"/>
    </location>
</feature>
<keyword evidence="1" id="KW-0175">Coiled coil</keyword>
<sequence length="409" mass="48186">MKQLLYCNYGDIPYLLDVKVDRYLFRAMAQFWNSAYSYFTFGKVDLAPIVEEYTALLHCLRFQVDKIYSRAVNTLTFVKRLMNITRTSLVIFPKALRHVDEVVANLFDRFGKGVTLVPAILAETFKSLSTCRRVGEGKFIGCAQLLLVWFHSHFWRVKKASYRPFLGDYSPLKEIMTISKRDDITEKKWMAILQNLQEEDIEWKAPWMVSDEILYRCGSYDWVPLLGIWGAVGYVPLFVLRQYRSRQFIPITHGLTQSGFSYGEKDSKKKSREIYNAWNQTCRIKGVVVNPIVTPEYNEWWSRRVNDNIPRPNLEEARPIEEYLRVVPSELEIIKQDFEKKTSKLERKIEQLEEEKVYLKLDVDVQKFEAKNLKKRKKEVEEDLDSLKTDYKQLYKSIRNAGLGKKSEQ</sequence>
<dbReference type="PANTHER" id="PTHR48200:SF1">
    <property type="entry name" value="AMINOTRANSFERASE-LIKE PLANT MOBILE DOMAIN-CONTAINING PROTEIN"/>
    <property type="match status" value="1"/>
</dbReference>
<name>A0A1U8PI65_GOSHI</name>
<dbReference type="InterPro" id="IPR056647">
    <property type="entry name" value="DUF7745"/>
</dbReference>
<evidence type="ECO:0000259" key="2">
    <source>
        <dbReference type="Pfam" id="PF24924"/>
    </source>
</evidence>
<gene>
    <name evidence="4" type="primary">LOC107959333</name>
</gene>
<feature type="domain" description="DUF7745" evidence="2">
    <location>
        <begin position="7"/>
        <end position="70"/>
    </location>
</feature>
<dbReference type="PaxDb" id="3635-A0A1U8PI65"/>
<keyword evidence="3" id="KW-1185">Reference proteome</keyword>
<feature type="domain" description="DUF7745" evidence="2">
    <location>
        <begin position="88"/>
        <end position="305"/>
    </location>
</feature>
<organism evidence="3 4">
    <name type="scientific">Gossypium hirsutum</name>
    <name type="common">Upland cotton</name>
    <name type="synonym">Gossypium mexicanum</name>
    <dbReference type="NCBI Taxonomy" id="3635"/>
    <lineage>
        <taxon>Eukaryota</taxon>
        <taxon>Viridiplantae</taxon>
        <taxon>Streptophyta</taxon>
        <taxon>Embryophyta</taxon>
        <taxon>Tracheophyta</taxon>
        <taxon>Spermatophyta</taxon>
        <taxon>Magnoliopsida</taxon>
        <taxon>eudicotyledons</taxon>
        <taxon>Gunneridae</taxon>
        <taxon>Pentapetalae</taxon>
        <taxon>rosids</taxon>
        <taxon>malvids</taxon>
        <taxon>Malvales</taxon>
        <taxon>Malvaceae</taxon>
        <taxon>Malvoideae</taxon>
        <taxon>Gossypium</taxon>
    </lineage>
</organism>
<dbReference type="Pfam" id="PF24924">
    <property type="entry name" value="DUF7745"/>
    <property type="match status" value="2"/>
</dbReference>
<dbReference type="AlphaFoldDB" id="A0A1U8PI65"/>
<dbReference type="RefSeq" id="XP_016750860.1">
    <property type="nucleotide sequence ID" value="XM_016895371.1"/>
</dbReference>